<proteinExistence type="predicted"/>
<dbReference type="PANTHER" id="PTHR22916:SF51">
    <property type="entry name" value="GLYCOSYLTRANSFERASE EPSH-RELATED"/>
    <property type="match status" value="1"/>
</dbReference>
<dbReference type="SUPFAM" id="SSF53448">
    <property type="entry name" value="Nucleotide-diphospho-sugar transferases"/>
    <property type="match status" value="1"/>
</dbReference>
<dbReference type="EC" id="2.4.-.-" evidence="4"/>
<dbReference type="RefSeq" id="WP_192462934.1">
    <property type="nucleotide sequence ID" value="NZ_JACYFJ010000005.1"/>
</dbReference>
<keyword evidence="5" id="KW-1185">Reference proteome</keyword>
<name>A0ABV8JYC8_9FLAO</name>
<dbReference type="GO" id="GO:0016757">
    <property type="term" value="F:glycosyltransferase activity"/>
    <property type="evidence" value="ECO:0007669"/>
    <property type="project" value="UniProtKB-KW"/>
</dbReference>
<evidence type="ECO:0000256" key="2">
    <source>
        <dbReference type="ARBA" id="ARBA00022679"/>
    </source>
</evidence>
<evidence type="ECO:0000313" key="4">
    <source>
        <dbReference type="EMBL" id="MFC4097910.1"/>
    </source>
</evidence>
<evidence type="ECO:0000259" key="3">
    <source>
        <dbReference type="Pfam" id="PF00535"/>
    </source>
</evidence>
<dbReference type="Gene3D" id="3.90.550.10">
    <property type="entry name" value="Spore Coat Polysaccharide Biosynthesis Protein SpsA, Chain A"/>
    <property type="match status" value="1"/>
</dbReference>
<dbReference type="InterPro" id="IPR001173">
    <property type="entry name" value="Glyco_trans_2-like"/>
</dbReference>
<feature type="domain" description="Glycosyltransferase 2-like" evidence="3">
    <location>
        <begin position="4"/>
        <end position="132"/>
    </location>
</feature>
<dbReference type="Proteomes" id="UP001595814">
    <property type="component" value="Unassembled WGS sequence"/>
</dbReference>
<dbReference type="PANTHER" id="PTHR22916">
    <property type="entry name" value="GLYCOSYLTRANSFERASE"/>
    <property type="match status" value="1"/>
</dbReference>
<evidence type="ECO:0000313" key="5">
    <source>
        <dbReference type="Proteomes" id="UP001595814"/>
    </source>
</evidence>
<dbReference type="CDD" id="cd00761">
    <property type="entry name" value="Glyco_tranf_GTA_type"/>
    <property type="match status" value="1"/>
</dbReference>
<gene>
    <name evidence="4" type="ORF">ACFOUT_18645</name>
</gene>
<protein>
    <submittedName>
        <fullName evidence="4">Glycosyltransferase</fullName>
        <ecNumber evidence="4">2.4.-.-</ecNumber>
    </submittedName>
</protein>
<dbReference type="InterPro" id="IPR029044">
    <property type="entry name" value="Nucleotide-diphossugar_trans"/>
</dbReference>
<reference evidence="5" key="1">
    <citation type="journal article" date="2019" name="Int. J. Syst. Evol. Microbiol.">
        <title>The Global Catalogue of Microorganisms (GCM) 10K type strain sequencing project: providing services to taxonomists for standard genome sequencing and annotation.</title>
        <authorList>
            <consortium name="The Broad Institute Genomics Platform"/>
            <consortium name="The Broad Institute Genome Sequencing Center for Infectious Disease"/>
            <person name="Wu L."/>
            <person name="Ma J."/>
        </authorList>
    </citation>
    <scope>NUCLEOTIDE SEQUENCE [LARGE SCALE GENOMIC DNA]</scope>
    <source>
        <strain evidence="5">CECT 7477</strain>
    </source>
</reference>
<dbReference type="EMBL" id="JBHSAW010000025">
    <property type="protein sequence ID" value="MFC4097910.1"/>
    <property type="molecule type" value="Genomic_DNA"/>
</dbReference>
<comment type="caution">
    <text evidence="4">The sequence shown here is derived from an EMBL/GenBank/DDBJ whole genome shotgun (WGS) entry which is preliminary data.</text>
</comment>
<dbReference type="Pfam" id="PF00535">
    <property type="entry name" value="Glycos_transf_2"/>
    <property type="match status" value="1"/>
</dbReference>
<evidence type="ECO:0000256" key="1">
    <source>
        <dbReference type="ARBA" id="ARBA00022676"/>
    </source>
</evidence>
<sequence length="340" mass="39895">MKLSVIIPCYNMELYLQECVDSLLDQNLKPSEYEIIIVNDESKDRTLEIANEYASKYNHVKIINKKNAGVGAARNSGYDRAQGEYIYFMDPDDYLAQNTVPLLLSMMDSNSLDILSFKTKSVFETKYPISDTNLEEVPDNLNVTDGITYIANKKYQNEIWWYIIRRDFIKATGIRFIEGKWMEDAILTAELFCEAKRMAHIDLDVHRYRILPTSAMRNKSREHYNKVIYDNANAAHVYYELMERLPKDHPNAKACLKRLKTRQQSFVFFLLVRLMKSDISVGEIPKMLDGFEKIDAYPLKKFLGPDYHGFSYSFLVFIFNRKPLINPFIKIFRSFYNLFK</sequence>
<organism evidence="4 5">
    <name type="scientific">Euzebyella saccharophila</name>
    <dbReference type="NCBI Taxonomy" id="679664"/>
    <lineage>
        <taxon>Bacteria</taxon>
        <taxon>Pseudomonadati</taxon>
        <taxon>Bacteroidota</taxon>
        <taxon>Flavobacteriia</taxon>
        <taxon>Flavobacteriales</taxon>
        <taxon>Flavobacteriaceae</taxon>
        <taxon>Euzebyella</taxon>
    </lineage>
</organism>
<keyword evidence="1 4" id="KW-0328">Glycosyltransferase</keyword>
<keyword evidence="2 4" id="KW-0808">Transferase</keyword>
<accession>A0ABV8JYC8</accession>